<dbReference type="AlphaFoldDB" id="A0A193GFL4"/>
<dbReference type="STRING" id="463014.BAU07_17105"/>
<sequence length="71" mass="7962">MFGTKPTLTPEQFRWLKELRSRASLVGFDIPQPVRGQLEALNYIEDRHGKSAMTRPGAMALGSYRGPMAAR</sequence>
<proteinExistence type="predicted"/>
<protein>
    <submittedName>
        <fullName evidence="1">Uncharacterized protein</fullName>
    </submittedName>
</protein>
<dbReference type="KEGG" id="bfz:BAU07_17105"/>
<dbReference type="RefSeq" id="WP_066659916.1">
    <property type="nucleotide sequence ID" value="NZ_CBCSCL010000018.1"/>
</dbReference>
<dbReference type="EMBL" id="CP016172">
    <property type="protein sequence ID" value="ANN78600.1"/>
    <property type="molecule type" value="Genomic_DNA"/>
</dbReference>
<keyword evidence="2" id="KW-1185">Reference proteome</keyword>
<reference evidence="1 2" key="1">
    <citation type="submission" date="2016-06" db="EMBL/GenBank/DDBJ databases">
        <title>Complete genome sequences of Bordetella bronchialis and Bordetella flabilis.</title>
        <authorList>
            <person name="LiPuma J.J."/>
            <person name="Spilker T."/>
        </authorList>
    </citation>
    <scope>NUCLEOTIDE SEQUENCE [LARGE SCALE GENOMIC DNA]</scope>
    <source>
        <strain evidence="1 2">AU10664</strain>
    </source>
</reference>
<name>A0A193GFL4_9BORD</name>
<organism evidence="1 2">
    <name type="scientific">Bordetella flabilis</name>
    <dbReference type="NCBI Taxonomy" id="463014"/>
    <lineage>
        <taxon>Bacteria</taxon>
        <taxon>Pseudomonadati</taxon>
        <taxon>Pseudomonadota</taxon>
        <taxon>Betaproteobacteria</taxon>
        <taxon>Burkholderiales</taxon>
        <taxon>Alcaligenaceae</taxon>
        <taxon>Bordetella</taxon>
    </lineage>
</organism>
<accession>A0A193GFL4</accession>
<dbReference type="OrthoDB" id="8637100at2"/>
<dbReference type="Proteomes" id="UP000091926">
    <property type="component" value="Chromosome"/>
</dbReference>
<evidence type="ECO:0000313" key="2">
    <source>
        <dbReference type="Proteomes" id="UP000091926"/>
    </source>
</evidence>
<gene>
    <name evidence="1" type="ORF">BAU07_17105</name>
</gene>
<evidence type="ECO:0000313" key="1">
    <source>
        <dbReference type="EMBL" id="ANN78600.1"/>
    </source>
</evidence>